<evidence type="ECO:0000256" key="1">
    <source>
        <dbReference type="ARBA" id="ARBA00004141"/>
    </source>
</evidence>
<evidence type="ECO:0000313" key="7">
    <source>
        <dbReference type="Proteomes" id="UP001157109"/>
    </source>
</evidence>
<dbReference type="PANTHER" id="PTHR33514">
    <property type="entry name" value="PROTEIN ABCI12, CHLOROPLASTIC"/>
    <property type="match status" value="1"/>
</dbReference>
<dbReference type="Pfam" id="PF02361">
    <property type="entry name" value="CbiQ"/>
    <property type="match status" value="1"/>
</dbReference>
<keyword evidence="2 5" id="KW-0812">Transmembrane</keyword>
<keyword evidence="4 5" id="KW-0472">Membrane</keyword>
<evidence type="ECO:0000256" key="2">
    <source>
        <dbReference type="ARBA" id="ARBA00022692"/>
    </source>
</evidence>
<keyword evidence="7" id="KW-1185">Reference proteome</keyword>
<feature type="transmembrane region" description="Helical" evidence="5">
    <location>
        <begin position="328"/>
        <end position="350"/>
    </location>
</feature>
<accession>A0ABQ6HQT5</accession>
<dbReference type="InterPro" id="IPR003339">
    <property type="entry name" value="ABC/ECF_trnsptr_transmembrane"/>
</dbReference>
<keyword evidence="3 5" id="KW-1133">Transmembrane helix</keyword>
<evidence type="ECO:0000256" key="5">
    <source>
        <dbReference type="SAM" id="Phobius"/>
    </source>
</evidence>
<evidence type="ECO:0000256" key="4">
    <source>
        <dbReference type="ARBA" id="ARBA00023136"/>
    </source>
</evidence>
<feature type="transmembrane region" description="Helical" evidence="5">
    <location>
        <begin position="297"/>
        <end position="316"/>
    </location>
</feature>
<dbReference type="CDD" id="cd16914">
    <property type="entry name" value="EcfT"/>
    <property type="match status" value="1"/>
</dbReference>
<proteinExistence type="predicted"/>
<comment type="caution">
    <text evidence="6">The sequence shown here is derived from an EMBL/GenBank/DDBJ whole genome shotgun (WGS) entry which is preliminary data.</text>
</comment>
<gene>
    <name evidence="6" type="ORF">GCM10025862_19410</name>
</gene>
<sequence>MPSPSAPRRLHPVAWWLWALGLAVAASRTTNPVLLLLIVAVAVWTVAERQDPDAGSPLVGFMVLALVGIVLRVVLTGLLGAGISGRVVLFELPRVPLPHWMTGVQLGGPVTAEAVVFALYQGLSLAALLVLVGAANSLASPRRLLRHVPATLYDVGTAVVVALSLAPAMVEDARRVRTGQLLRGRSGRSARDLGRLAMPVLDGGFERSLRLAASMEARGYGRRAPGGGRRLSSVLAVAGLLGVVIGLYGLLDASTPMVLGLPTLAAGLLLALASLTLGSRRDRRTRYRQPRFAAPEWLVVGLGLVPAVVLVVASRAGWDGIDPPVMPLAVPATPVLAALAIAVAALAAVLSPRVTP</sequence>
<dbReference type="RefSeq" id="WP_241444585.1">
    <property type="nucleotide sequence ID" value="NZ_BSUJ01000001.1"/>
</dbReference>
<feature type="transmembrane region" description="Helical" evidence="5">
    <location>
        <begin position="257"/>
        <end position="277"/>
    </location>
</feature>
<comment type="subcellular location">
    <subcellularLocation>
        <location evidence="1">Membrane</location>
        <topology evidence="1">Multi-pass membrane protein</topology>
    </subcellularLocation>
</comment>
<reference evidence="7" key="1">
    <citation type="journal article" date="2019" name="Int. J. Syst. Evol. Microbiol.">
        <title>The Global Catalogue of Microorganisms (GCM) 10K type strain sequencing project: providing services to taxonomists for standard genome sequencing and annotation.</title>
        <authorList>
            <consortium name="The Broad Institute Genomics Platform"/>
            <consortium name="The Broad Institute Genome Sequencing Center for Infectious Disease"/>
            <person name="Wu L."/>
            <person name="Ma J."/>
        </authorList>
    </citation>
    <scope>NUCLEOTIDE SEQUENCE [LARGE SCALE GENOMIC DNA]</scope>
    <source>
        <strain evidence="7">NBRC 105830</strain>
    </source>
</reference>
<feature type="transmembrane region" description="Helical" evidence="5">
    <location>
        <begin position="58"/>
        <end position="83"/>
    </location>
</feature>
<feature type="transmembrane region" description="Helical" evidence="5">
    <location>
        <begin position="118"/>
        <end position="139"/>
    </location>
</feature>
<dbReference type="EMBL" id="BSUJ01000001">
    <property type="protein sequence ID" value="GMA19920.1"/>
    <property type="molecule type" value="Genomic_DNA"/>
</dbReference>
<name>A0ABQ6HQT5_9MICO</name>
<evidence type="ECO:0000256" key="3">
    <source>
        <dbReference type="ARBA" id="ARBA00022989"/>
    </source>
</evidence>
<feature type="transmembrane region" description="Helical" evidence="5">
    <location>
        <begin position="15"/>
        <end position="46"/>
    </location>
</feature>
<evidence type="ECO:0000313" key="6">
    <source>
        <dbReference type="EMBL" id="GMA19920.1"/>
    </source>
</evidence>
<protein>
    <submittedName>
        <fullName evidence="6">Cobalt ABC transporter permease</fullName>
    </submittedName>
</protein>
<dbReference type="Proteomes" id="UP001157109">
    <property type="component" value="Unassembled WGS sequence"/>
</dbReference>
<dbReference type="PANTHER" id="PTHR33514:SF15">
    <property type="entry name" value="COBALT TRANSPORT PROTEIN"/>
    <property type="match status" value="1"/>
</dbReference>
<organism evidence="6 7">
    <name type="scientific">Arsenicicoccus piscis</name>
    <dbReference type="NCBI Taxonomy" id="673954"/>
    <lineage>
        <taxon>Bacteria</taxon>
        <taxon>Bacillati</taxon>
        <taxon>Actinomycetota</taxon>
        <taxon>Actinomycetes</taxon>
        <taxon>Micrococcales</taxon>
        <taxon>Intrasporangiaceae</taxon>
        <taxon>Arsenicicoccus</taxon>
    </lineage>
</organism>
<feature type="transmembrane region" description="Helical" evidence="5">
    <location>
        <begin position="231"/>
        <end position="251"/>
    </location>
</feature>